<comment type="caution">
    <text evidence="2">The sequence shown here is derived from an EMBL/GenBank/DDBJ whole genome shotgun (WGS) entry which is preliminary data.</text>
</comment>
<dbReference type="Gene3D" id="3.30.559.10">
    <property type="entry name" value="Chloramphenicol acetyltransferase-like domain"/>
    <property type="match status" value="1"/>
</dbReference>
<dbReference type="InterPro" id="IPR001242">
    <property type="entry name" value="Condensation_dom"/>
</dbReference>
<evidence type="ECO:0000313" key="3">
    <source>
        <dbReference type="Proteomes" id="UP000051677"/>
    </source>
</evidence>
<dbReference type="EMBL" id="LKTM01000019">
    <property type="protein sequence ID" value="KQH80548.1"/>
    <property type="molecule type" value="Genomic_DNA"/>
</dbReference>
<gene>
    <name evidence="2" type="ORF">AO501_07985</name>
</gene>
<name>A0A0Q2XH63_MYCGO</name>
<dbReference type="GO" id="GO:0003824">
    <property type="term" value="F:catalytic activity"/>
    <property type="evidence" value="ECO:0007669"/>
    <property type="project" value="InterPro"/>
</dbReference>
<evidence type="ECO:0000313" key="2">
    <source>
        <dbReference type="EMBL" id="KQH80548.1"/>
    </source>
</evidence>
<evidence type="ECO:0000259" key="1">
    <source>
        <dbReference type="Pfam" id="PF00668"/>
    </source>
</evidence>
<feature type="domain" description="Condensation" evidence="1">
    <location>
        <begin position="22"/>
        <end position="118"/>
    </location>
</feature>
<sequence>MVACDAEASRFGTQCARLSLVDGEPVFIVDRQLPQKLQSLRCIDLRAEPDPVEAAHRWMNDNYHRPIDLFGDQLTDLALLRITDNLSYFYLRAHHVLFDGYGAYNFIRHIAAAYSGSVGGHHRRQLLRMP</sequence>
<protein>
    <recommendedName>
        <fullName evidence="1">Condensation domain-containing protein</fullName>
    </recommendedName>
</protein>
<dbReference type="AlphaFoldDB" id="A0A0Q2XH63"/>
<proteinExistence type="predicted"/>
<dbReference type="RefSeq" id="WP_055576571.1">
    <property type="nucleotide sequence ID" value="NZ_LKTM01000019.1"/>
</dbReference>
<organism evidence="2 3">
    <name type="scientific">Mycobacterium gordonae</name>
    <dbReference type="NCBI Taxonomy" id="1778"/>
    <lineage>
        <taxon>Bacteria</taxon>
        <taxon>Bacillati</taxon>
        <taxon>Actinomycetota</taxon>
        <taxon>Actinomycetes</taxon>
        <taxon>Mycobacteriales</taxon>
        <taxon>Mycobacteriaceae</taxon>
        <taxon>Mycobacterium</taxon>
    </lineage>
</organism>
<reference evidence="2 3" key="1">
    <citation type="submission" date="2015-10" db="EMBL/GenBank/DDBJ databases">
        <title>Mycobacterium gordonae draft genome assembly.</title>
        <authorList>
            <person name="Ustinova V."/>
            <person name="Smirnova T."/>
            <person name="Blagodatskikh K."/>
            <person name="Varlamov D."/>
            <person name="Larionova E."/>
            <person name="Chernousova L."/>
        </authorList>
    </citation>
    <scope>NUCLEOTIDE SEQUENCE [LARGE SCALE GENOMIC DNA]</scope>
    <source>
        <strain evidence="2 3">CTRI 14-8773</strain>
    </source>
</reference>
<dbReference type="InterPro" id="IPR023213">
    <property type="entry name" value="CAT-like_dom_sf"/>
</dbReference>
<dbReference type="SUPFAM" id="SSF52777">
    <property type="entry name" value="CoA-dependent acyltransferases"/>
    <property type="match status" value="1"/>
</dbReference>
<accession>A0A0Q2XH63</accession>
<dbReference type="Pfam" id="PF00668">
    <property type="entry name" value="Condensation"/>
    <property type="match status" value="1"/>
</dbReference>
<dbReference type="Proteomes" id="UP000051677">
    <property type="component" value="Unassembled WGS sequence"/>
</dbReference>
<dbReference type="GO" id="GO:0008610">
    <property type="term" value="P:lipid biosynthetic process"/>
    <property type="evidence" value="ECO:0007669"/>
    <property type="project" value="UniProtKB-ARBA"/>
</dbReference>